<keyword evidence="2" id="KW-0460">Magnesium</keyword>
<dbReference type="EC" id="3.11.1.1" evidence="2"/>
<dbReference type="AlphaFoldDB" id="A0A4V1EG23"/>
<dbReference type="SFLD" id="SFLDG01129">
    <property type="entry name" value="C1.5:_HAD__Beta-PGM__Phosphata"/>
    <property type="match status" value="1"/>
</dbReference>
<dbReference type="Gene3D" id="3.40.50.1000">
    <property type="entry name" value="HAD superfamily/HAD-like"/>
    <property type="match status" value="1"/>
</dbReference>
<comment type="function">
    <text evidence="2">Involved in phosphonate degradation.</text>
</comment>
<dbReference type="SFLD" id="SFLDS00003">
    <property type="entry name" value="Haloacid_Dehalogenase"/>
    <property type="match status" value="1"/>
</dbReference>
<sequence length="261" mass="29815">MNRRIEAVIFDWAGTTVDYGCFAPVQAFVEVFRHFGIEPTMDEVREPMGMLKIDHIRTMLSMPRIHDLWVKEHKTEPSEEHVRQMYDLFESKLMGILEQFTKVKPYVLETVEMLREKEIKIGSTTGYTDEMMEVVVKGAREQGYEPDAWFSPDSTGGIGRPYPYMIFKNLEALKISSVKNVVKIGDTVSDIKEARHAGVISVGIVEGSSEMGLTEEEYTDMTDSQRENACRKVKETFKNAGAHYVIQNMSGLEELLKKLTQ</sequence>
<accession>A0A4V1EG23</accession>
<keyword evidence="2 3" id="KW-0378">Hydrolase</keyword>
<keyword evidence="1 2" id="KW-0704">Schiff base</keyword>
<dbReference type="GO" id="GO:0000287">
    <property type="term" value="F:magnesium ion binding"/>
    <property type="evidence" value="ECO:0007669"/>
    <property type="project" value="UniProtKB-UniRule"/>
</dbReference>
<comment type="subunit">
    <text evidence="2">Homodimer.</text>
</comment>
<feature type="active site" description="Schiff-base intermediate with substrate" evidence="2">
    <location>
        <position position="52"/>
    </location>
</feature>
<dbReference type="HAMAP" id="MF_01375">
    <property type="entry name" value="PhnX"/>
    <property type="match status" value="1"/>
</dbReference>
<dbReference type="KEGG" id="arf:AR1Y2_1126"/>
<dbReference type="OrthoDB" id="5504491at2"/>
<gene>
    <name evidence="2" type="primary">phnX</name>
    <name evidence="3" type="ORF">AR1Y2_1126</name>
</gene>
<dbReference type="NCBIfam" id="TIGR01549">
    <property type="entry name" value="HAD-SF-IA-v1"/>
    <property type="match status" value="1"/>
</dbReference>
<keyword evidence="4" id="KW-1185">Reference proteome</keyword>
<dbReference type="PANTHER" id="PTHR43434">
    <property type="entry name" value="PHOSPHOGLYCOLATE PHOSPHATASE"/>
    <property type="match status" value="1"/>
</dbReference>
<comment type="similarity">
    <text evidence="2">Belongs to the HAD-like hydrolase superfamily. PhnX family.</text>
</comment>
<dbReference type="GO" id="GO:0006281">
    <property type="term" value="P:DNA repair"/>
    <property type="evidence" value="ECO:0007669"/>
    <property type="project" value="TreeGrafter"/>
</dbReference>
<organism evidence="3 4">
    <name type="scientific">Anaerostipes rhamnosivorans</name>
    <dbReference type="NCBI Taxonomy" id="1229621"/>
    <lineage>
        <taxon>Bacteria</taxon>
        <taxon>Bacillati</taxon>
        <taxon>Bacillota</taxon>
        <taxon>Clostridia</taxon>
        <taxon>Lachnospirales</taxon>
        <taxon>Lachnospiraceae</taxon>
        <taxon>Anaerostipes</taxon>
    </lineage>
</organism>
<dbReference type="SUPFAM" id="SSF56784">
    <property type="entry name" value="HAD-like"/>
    <property type="match status" value="1"/>
</dbReference>
<reference evidence="3 4" key="1">
    <citation type="submission" date="2019-05" db="EMBL/GenBank/DDBJ databases">
        <title>Complete genome sequencing of Anaerostipes rhamnosivorans.</title>
        <authorList>
            <person name="Bui T.P.N."/>
            <person name="de Vos W.M."/>
        </authorList>
    </citation>
    <scope>NUCLEOTIDE SEQUENCE [LARGE SCALE GENOMIC DNA]</scope>
    <source>
        <strain evidence="3 4">1y2</strain>
    </source>
</reference>
<dbReference type="Pfam" id="PF00702">
    <property type="entry name" value="Hydrolase"/>
    <property type="match status" value="1"/>
</dbReference>
<comment type="catalytic activity">
    <reaction evidence="2">
        <text>phosphonoacetaldehyde + H2O = acetaldehyde + phosphate + H(+)</text>
        <dbReference type="Rhea" id="RHEA:18905"/>
        <dbReference type="ChEBI" id="CHEBI:15343"/>
        <dbReference type="ChEBI" id="CHEBI:15377"/>
        <dbReference type="ChEBI" id="CHEBI:15378"/>
        <dbReference type="ChEBI" id="CHEBI:43474"/>
        <dbReference type="ChEBI" id="CHEBI:58383"/>
        <dbReference type="EC" id="3.11.1.1"/>
    </reaction>
</comment>
<dbReference type="InterPro" id="IPR023198">
    <property type="entry name" value="PGP-like_dom2"/>
</dbReference>
<evidence type="ECO:0000313" key="3">
    <source>
        <dbReference type="EMBL" id="QCP34580.1"/>
    </source>
</evidence>
<protein>
    <recommendedName>
        <fullName evidence="2">Phosphonoacetaldehyde hydrolase</fullName>
        <shortName evidence="2">Phosphonatase</shortName>
        <ecNumber evidence="2">3.11.1.1</ecNumber>
    </recommendedName>
    <alternativeName>
        <fullName evidence="2">Phosphonoacetaldehyde phosphonohydrolase</fullName>
    </alternativeName>
</protein>
<dbReference type="Proteomes" id="UP000298653">
    <property type="component" value="Chromosome"/>
</dbReference>
<feature type="binding site" evidence="2">
    <location>
        <position position="11"/>
    </location>
    <ligand>
        <name>Mg(2+)</name>
        <dbReference type="ChEBI" id="CHEBI:18420"/>
    </ligand>
</feature>
<evidence type="ECO:0000256" key="2">
    <source>
        <dbReference type="HAMAP-Rule" id="MF_01375"/>
    </source>
</evidence>
<dbReference type="EMBL" id="CP040058">
    <property type="protein sequence ID" value="QCP34580.1"/>
    <property type="molecule type" value="Genomic_DNA"/>
</dbReference>
<comment type="cofactor">
    <cofactor evidence="2">
        <name>Mg(2+)</name>
        <dbReference type="ChEBI" id="CHEBI:18420"/>
    </cofactor>
    <text evidence="2">Binds 1 Mg(2+) ion per subunit.</text>
</comment>
<keyword evidence="2" id="KW-0479">Metal-binding</keyword>
<evidence type="ECO:0000256" key="1">
    <source>
        <dbReference type="ARBA" id="ARBA00023270"/>
    </source>
</evidence>
<dbReference type="InterPro" id="IPR023214">
    <property type="entry name" value="HAD_sf"/>
</dbReference>
<dbReference type="Gene3D" id="1.10.150.240">
    <property type="entry name" value="Putative phosphatase, domain 2"/>
    <property type="match status" value="1"/>
</dbReference>
<dbReference type="InterPro" id="IPR050155">
    <property type="entry name" value="HAD-like_hydrolase_sf"/>
</dbReference>
<name>A0A4V1EG23_9FIRM</name>
<dbReference type="CDD" id="cd02586">
    <property type="entry name" value="HAD_PHN"/>
    <property type="match status" value="1"/>
</dbReference>
<dbReference type="SFLD" id="SFLDG01135">
    <property type="entry name" value="C1.5.6:_HAD__Beta-PGM__Phospha"/>
    <property type="match status" value="1"/>
</dbReference>
<dbReference type="GO" id="GO:0008967">
    <property type="term" value="F:phosphoglycolate phosphatase activity"/>
    <property type="evidence" value="ECO:0007669"/>
    <property type="project" value="TreeGrafter"/>
</dbReference>
<dbReference type="GO" id="GO:0005829">
    <property type="term" value="C:cytosol"/>
    <property type="evidence" value="ECO:0007669"/>
    <property type="project" value="TreeGrafter"/>
</dbReference>
<feature type="binding site" evidence="2">
    <location>
        <position position="186"/>
    </location>
    <ligand>
        <name>Mg(2+)</name>
        <dbReference type="ChEBI" id="CHEBI:18420"/>
    </ligand>
</feature>
<evidence type="ECO:0000313" key="4">
    <source>
        <dbReference type="Proteomes" id="UP000298653"/>
    </source>
</evidence>
<dbReference type="GO" id="GO:0019700">
    <property type="term" value="P:organic phosphonate catabolic process"/>
    <property type="evidence" value="ECO:0007669"/>
    <property type="project" value="InterPro"/>
</dbReference>
<feature type="active site" description="Nucleophile" evidence="2">
    <location>
        <position position="11"/>
    </location>
</feature>
<dbReference type="GO" id="GO:0050194">
    <property type="term" value="F:phosphonoacetaldehyde hydrolase activity"/>
    <property type="evidence" value="ECO:0007669"/>
    <property type="project" value="UniProtKB-UniRule"/>
</dbReference>
<proteinExistence type="inferred from homology"/>
<dbReference type="RefSeq" id="WP_137328104.1">
    <property type="nucleotide sequence ID" value="NZ_CP040058.1"/>
</dbReference>
<dbReference type="PANTHER" id="PTHR43434:SF19">
    <property type="entry name" value="PHOSPHONOACETALDEHYDE HYDROLASE"/>
    <property type="match status" value="1"/>
</dbReference>
<dbReference type="NCBIfam" id="TIGR01422">
    <property type="entry name" value="phosphonatase"/>
    <property type="match status" value="1"/>
</dbReference>
<feature type="binding site" evidence="2">
    <location>
        <position position="13"/>
    </location>
    <ligand>
        <name>Mg(2+)</name>
        <dbReference type="ChEBI" id="CHEBI:18420"/>
    </ligand>
</feature>
<dbReference type="InterPro" id="IPR006439">
    <property type="entry name" value="HAD-SF_hydro_IA"/>
</dbReference>
<dbReference type="InterPro" id="IPR036412">
    <property type="entry name" value="HAD-like_sf"/>
</dbReference>
<dbReference type="InterPro" id="IPR006323">
    <property type="entry name" value="Phosphonoacetald_hydro"/>
</dbReference>